<evidence type="ECO:0000256" key="5">
    <source>
        <dbReference type="ARBA" id="ARBA00023180"/>
    </source>
</evidence>
<dbReference type="Gene3D" id="3.90.150.10">
    <property type="entry name" value="Variant Surface Glycoprotein, subunit A domain 1"/>
    <property type="match status" value="1"/>
</dbReference>
<accession>A0A1G4IHP3</accession>
<keyword evidence="6" id="KW-0449">Lipoprotein</keyword>
<protein>
    <submittedName>
        <fullName evidence="9">Variant surface glycoprotein (VSG, atypical), putative</fullName>
    </submittedName>
</protein>
<dbReference type="Proteomes" id="UP000195570">
    <property type="component" value="Unassembled WGS sequence"/>
</dbReference>
<keyword evidence="5" id="KW-0325">Glycoprotein</keyword>
<dbReference type="Pfam" id="PF00913">
    <property type="entry name" value="Trypan_glycop"/>
    <property type="match status" value="1"/>
</dbReference>
<keyword evidence="3" id="KW-0336">GPI-anchor</keyword>
<dbReference type="GeneID" id="92377310"/>
<evidence type="ECO:0000313" key="9">
    <source>
        <dbReference type="EMBL" id="SCU71789.1"/>
    </source>
</evidence>
<dbReference type="GO" id="GO:0042783">
    <property type="term" value="P:symbiont-mediated evasion of host immune response"/>
    <property type="evidence" value="ECO:0007669"/>
    <property type="project" value="InterPro"/>
</dbReference>
<sequence length="477" mass="53461">MAQGKAAFLLILCVCSCWHLSSADTEAIKETAIREVCELSKTLKGTPFAITQRWKHIEALISTFERLLRRLELINLLCCEDEDSVSILKLYTQSQIASLEVLMKALMERGPNAAAFAAYAAGRLDEFVAVFTQSVGKTPRTNACVIADSGMRRWDQAAANGCEHNVVGNAAQNFLDLEVLLKTTLLTRGNQKGESKQCPLTKSDLSGYATVDDAPDRIKWAGGLLTVYKMYGWKEDGWSTNGRNVEFIKEAAEQFKEIKKVLEKQLPNGLDSIDALNAFLKREEPDAMMKDAIKTHQGWEEEKDDKTIIEKIKEIFGIGEPCAKIEFIETLIRTNVSARESGCTKQIDLFQLTTRQMEEVKERRLDQLRKTKTEAENYPRDMAKLSALKTNTNTKQGEYGECQFLCKRYKNAKAENEATDAAPNSPAAARKCRGKTENDCKDECKWDGNVCKNSDETSDYSGVCYSPLFPVLLLSLF</sequence>
<dbReference type="Gene3D" id="3.30.1680.40">
    <property type="match status" value="1"/>
</dbReference>
<reference evidence="9" key="1">
    <citation type="submission" date="2016-09" db="EMBL/GenBank/DDBJ databases">
        <authorList>
            <person name="Hebert L."/>
            <person name="Moumen B."/>
        </authorList>
    </citation>
    <scope>NUCLEOTIDE SEQUENCE [LARGE SCALE GENOMIC DNA]</scope>
    <source>
        <strain evidence="9">OVI</strain>
    </source>
</reference>
<keyword evidence="4" id="KW-0472">Membrane</keyword>
<organism evidence="9 10">
    <name type="scientific">Trypanosoma equiperdum</name>
    <dbReference type="NCBI Taxonomy" id="5694"/>
    <lineage>
        <taxon>Eukaryota</taxon>
        <taxon>Discoba</taxon>
        <taxon>Euglenozoa</taxon>
        <taxon>Kinetoplastea</taxon>
        <taxon>Metakinetoplastina</taxon>
        <taxon>Trypanosomatida</taxon>
        <taxon>Trypanosomatidae</taxon>
        <taxon>Trypanosoma</taxon>
    </lineage>
</organism>
<evidence type="ECO:0000256" key="2">
    <source>
        <dbReference type="ARBA" id="ARBA00022475"/>
    </source>
</evidence>
<keyword evidence="7" id="KW-0732">Signal</keyword>
<dbReference type="GO" id="GO:0098552">
    <property type="term" value="C:side of membrane"/>
    <property type="evidence" value="ECO:0007669"/>
    <property type="project" value="UniProtKB-KW"/>
</dbReference>
<feature type="chain" id="PRO_5009235534" evidence="7">
    <location>
        <begin position="24"/>
        <end position="477"/>
    </location>
</feature>
<name>A0A1G4IHP3_TRYEQ</name>
<dbReference type="VEuPathDB" id="TriTrypDB:TEOVI_000337000"/>
<evidence type="ECO:0000256" key="4">
    <source>
        <dbReference type="ARBA" id="ARBA00023136"/>
    </source>
</evidence>
<feature type="domain" description="Trypanosome variant surface glycoprotein A-type N-terminal" evidence="8">
    <location>
        <begin position="9"/>
        <end position="362"/>
    </location>
</feature>
<evidence type="ECO:0000313" key="10">
    <source>
        <dbReference type="Proteomes" id="UP000195570"/>
    </source>
</evidence>
<dbReference type="EMBL" id="CZPT02001737">
    <property type="protein sequence ID" value="SCU71789.1"/>
    <property type="molecule type" value="Genomic_DNA"/>
</dbReference>
<dbReference type="GO" id="GO:0005886">
    <property type="term" value="C:plasma membrane"/>
    <property type="evidence" value="ECO:0007669"/>
    <property type="project" value="UniProtKB-SubCell"/>
</dbReference>
<evidence type="ECO:0000256" key="3">
    <source>
        <dbReference type="ARBA" id="ARBA00022622"/>
    </source>
</evidence>
<dbReference type="RefSeq" id="XP_067082386.1">
    <property type="nucleotide sequence ID" value="XM_067226285.1"/>
</dbReference>
<evidence type="ECO:0000256" key="7">
    <source>
        <dbReference type="SAM" id="SignalP"/>
    </source>
</evidence>
<proteinExistence type="predicted"/>
<evidence type="ECO:0000256" key="1">
    <source>
        <dbReference type="ARBA" id="ARBA00004609"/>
    </source>
</evidence>
<feature type="signal peptide" evidence="7">
    <location>
        <begin position="1"/>
        <end position="23"/>
    </location>
</feature>
<dbReference type="InterPro" id="IPR001812">
    <property type="entry name" value="Trypano_VSG_A_N_dom"/>
</dbReference>
<comment type="caution">
    <text evidence="9">The sequence shown here is derived from an EMBL/GenBank/DDBJ whole genome shotgun (WGS) entry which is preliminary data.</text>
</comment>
<dbReference type="AlphaFoldDB" id="A0A1G4IHP3"/>
<keyword evidence="2" id="KW-1003">Cell membrane</keyword>
<comment type="subcellular location">
    <subcellularLocation>
        <location evidence="1">Cell membrane</location>
        <topology evidence="1">Lipid-anchor</topology>
        <topology evidence="1">GPI-anchor</topology>
    </subcellularLocation>
</comment>
<keyword evidence="10" id="KW-1185">Reference proteome</keyword>
<evidence type="ECO:0000259" key="8">
    <source>
        <dbReference type="Pfam" id="PF00913"/>
    </source>
</evidence>
<evidence type="ECO:0000256" key="6">
    <source>
        <dbReference type="ARBA" id="ARBA00023288"/>
    </source>
</evidence>
<gene>
    <name evidence="9" type="ORF">TEOVI_000337000</name>
</gene>
<dbReference type="SUPFAM" id="SSF58087">
    <property type="entry name" value="Variant surface glycoprotein (N-terminal domain)"/>
    <property type="match status" value="1"/>
</dbReference>
<dbReference type="Gene3D" id="1.10.470.10">
    <property type="entry name" value="Variant Surface Glycoprotein, subunit A, domain 2"/>
    <property type="match status" value="1"/>
</dbReference>